<dbReference type="EMBL" id="BMAO01028605">
    <property type="protein sequence ID" value="GFR25997.1"/>
    <property type="molecule type" value="Genomic_DNA"/>
</dbReference>
<comment type="caution">
    <text evidence="2">The sequence shown here is derived from an EMBL/GenBank/DDBJ whole genome shotgun (WGS) entry which is preliminary data.</text>
</comment>
<dbReference type="Proteomes" id="UP000887116">
    <property type="component" value="Unassembled WGS sequence"/>
</dbReference>
<organism evidence="2 3">
    <name type="scientific">Trichonephila clavata</name>
    <name type="common">Joro spider</name>
    <name type="synonym">Nephila clavata</name>
    <dbReference type="NCBI Taxonomy" id="2740835"/>
    <lineage>
        <taxon>Eukaryota</taxon>
        <taxon>Metazoa</taxon>
        <taxon>Ecdysozoa</taxon>
        <taxon>Arthropoda</taxon>
        <taxon>Chelicerata</taxon>
        <taxon>Arachnida</taxon>
        <taxon>Araneae</taxon>
        <taxon>Araneomorphae</taxon>
        <taxon>Entelegynae</taxon>
        <taxon>Araneoidea</taxon>
        <taxon>Nephilidae</taxon>
        <taxon>Trichonephila</taxon>
    </lineage>
</organism>
<reference evidence="2" key="1">
    <citation type="submission" date="2020-07" db="EMBL/GenBank/DDBJ databases">
        <title>Multicomponent nature underlies the extraordinary mechanical properties of spider dragline silk.</title>
        <authorList>
            <person name="Kono N."/>
            <person name="Nakamura H."/>
            <person name="Mori M."/>
            <person name="Yoshida Y."/>
            <person name="Ohtoshi R."/>
            <person name="Malay A.D."/>
            <person name="Moran D.A.P."/>
            <person name="Tomita M."/>
            <person name="Numata K."/>
            <person name="Arakawa K."/>
        </authorList>
    </citation>
    <scope>NUCLEOTIDE SEQUENCE</scope>
</reference>
<feature type="region of interest" description="Disordered" evidence="1">
    <location>
        <begin position="1"/>
        <end position="41"/>
    </location>
</feature>
<evidence type="ECO:0000313" key="2">
    <source>
        <dbReference type="EMBL" id="GFR25997.1"/>
    </source>
</evidence>
<sequence length="140" mass="16200">MDLNVRTGETQQGVEQSELIKRREETCPSGEDRQSDKNAINSRNLLYPKKRALLKSPFQRRRDKILQFPLRRGSFPFFTTCLPSEKKRLLLALRKVTTGHTHMFPHLHTHPSNCVIFKVNSVLRTILLTGFSKTHKNSVC</sequence>
<dbReference type="AlphaFoldDB" id="A0A8X6HLA8"/>
<feature type="compositionally biased region" description="Basic and acidic residues" evidence="1">
    <location>
        <begin position="18"/>
        <end position="36"/>
    </location>
</feature>
<keyword evidence="3" id="KW-1185">Reference proteome</keyword>
<evidence type="ECO:0000256" key="1">
    <source>
        <dbReference type="SAM" id="MobiDB-lite"/>
    </source>
</evidence>
<evidence type="ECO:0000313" key="3">
    <source>
        <dbReference type="Proteomes" id="UP000887116"/>
    </source>
</evidence>
<proteinExistence type="predicted"/>
<name>A0A8X6HLA8_TRICU</name>
<accession>A0A8X6HLA8</accession>
<protein>
    <submittedName>
        <fullName evidence="2">Uncharacterized protein</fullName>
    </submittedName>
</protein>
<gene>
    <name evidence="2" type="ORF">TNCT_544681</name>
</gene>